<feature type="coiled-coil region" evidence="6">
    <location>
        <begin position="279"/>
        <end position="313"/>
    </location>
</feature>
<name>S4RNT6_PETMA</name>
<dbReference type="InterPro" id="IPR046347">
    <property type="entry name" value="bZIP_sf"/>
</dbReference>
<dbReference type="Ensembl" id="ENSPMAT00000006902.1">
    <property type="protein sequence ID" value="ENSPMAP00000006872.1"/>
    <property type="gene ID" value="ENSPMAG00000006211.1"/>
</dbReference>
<dbReference type="Gene3D" id="1.20.5.170">
    <property type="match status" value="1"/>
</dbReference>
<dbReference type="Pfam" id="PF02173">
    <property type="entry name" value="pKID"/>
    <property type="match status" value="1"/>
</dbReference>
<comment type="subcellular location">
    <subcellularLocation>
        <location evidence="1">Nucleus</location>
    </subcellularLocation>
</comment>
<dbReference type="FunFam" id="1.20.5.170:FF:000003">
    <property type="entry name" value="cAMP-responsive element modulator isoform X2"/>
    <property type="match status" value="1"/>
</dbReference>
<dbReference type="OMA" id="QYITIGQ"/>
<dbReference type="GO" id="GO:0000981">
    <property type="term" value="F:DNA-binding transcription factor activity, RNA polymerase II-specific"/>
    <property type="evidence" value="ECO:0007669"/>
    <property type="project" value="TreeGrafter"/>
</dbReference>
<feature type="domain" description="BZIP" evidence="8">
    <location>
        <begin position="261"/>
        <end position="312"/>
    </location>
</feature>
<dbReference type="SUPFAM" id="SSF57959">
    <property type="entry name" value="Leucine zipper domain"/>
    <property type="match status" value="1"/>
</dbReference>
<dbReference type="PROSITE" id="PS00036">
    <property type="entry name" value="BZIP_BASIC"/>
    <property type="match status" value="1"/>
</dbReference>
<dbReference type="InterPro" id="IPR001630">
    <property type="entry name" value="Leuzip_CREB"/>
</dbReference>
<dbReference type="STRING" id="7757.ENSPMAP00000006872"/>
<dbReference type="GO" id="GO:0000978">
    <property type="term" value="F:RNA polymerase II cis-regulatory region sequence-specific DNA binding"/>
    <property type="evidence" value="ECO:0007669"/>
    <property type="project" value="TreeGrafter"/>
</dbReference>
<keyword evidence="3" id="KW-0238">DNA-binding</keyword>
<evidence type="ECO:0000259" key="9">
    <source>
        <dbReference type="PROSITE" id="PS50953"/>
    </source>
</evidence>
<dbReference type="CDD" id="cd14690">
    <property type="entry name" value="bZIP_CREB1"/>
    <property type="match status" value="1"/>
</dbReference>
<dbReference type="PROSITE" id="PS50217">
    <property type="entry name" value="BZIP"/>
    <property type="match status" value="1"/>
</dbReference>
<dbReference type="GO" id="GO:1990589">
    <property type="term" value="C:ATF4-CREB1 transcription factor complex"/>
    <property type="evidence" value="ECO:0007669"/>
    <property type="project" value="TreeGrafter"/>
</dbReference>
<evidence type="ECO:0000256" key="1">
    <source>
        <dbReference type="ARBA" id="ARBA00004123"/>
    </source>
</evidence>
<keyword evidence="2" id="KW-0805">Transcription regulation</keyword>
<feature type="region of interest" description="Disordered" evidence="7">
    <location>
        <begin position="123"/>
        <end position="144"/>
    </location>
</feature>
<dbReference type="InterPro" id="IPR003102">
    <property type="entry name" value="CREB1-like_pKID"/>
</dbReference>
<accession>S4RNT6</accession>
<evidence type="ECO:0000256" key="7">
    <source>
        <dbReference type="SAM" id="MobiDB-lite"/>
    </source>
</evidence>
<proteinExistence type="predicted"/>
<reference evidence="10" key="1">
    <citation type="submission" date="2025-08" db="UniProtKB">
        <authorList>
            <consortium name="Ensembl"/>
        </authorList>
    </citation>
    <scope>IDENTIFICATION</scope>
</reference>
<protein>
    <submittedName>
        <fullName evidence="10">Uncharacterized protein</fullName>
    </submittedName>
</protein>
<dbReference type="AlphaFoldDB" id="S4RNT6"/>
<keyword evidence="4" id="KW-0804">Transcription</keyword>
<evidence type="ECO:0000256" key="5">
    <source>
        <dbReference type="ARBA" id="ARBA00023242"/>
    </source>
</evidence>
<sequence length="319" mass="34569">MRVKNQHGSGKLARDVRMLNTSDVYHKGFEPGTAVSGPEVTVVHLPGGQEVQVPTVIQNAQPSVIQPPQMQTVQVAVATETDNSKEGAQNALELRKRKELLARRPSFRKIFNEISADATNVASTLEEKSEEEGEGESQANSAGGTQISSIFQTSGGQYITIGQGGTFHLTTAGGAEALQGLQAFAIPSSGTGGASGPATILQYAQTSDGQPVLLQGGQFVVQVSCGFFFPYNQFNPTGNLQQNMVVASPASSPSIHEEPVTRKREIRLMKNREAARECRRKKKEYVKCLENRLAVLENQNKTLIEELKALKDLYCHKTD</sequence>
<organism evidence="10">
    <name type="scientific">Petromyzon marinus</name>
    <name type="common">Sea lamprey</name>
    <dbReference type="NCBI Taxonomy" id="7757"/>
    <lineage>
        <taxon>Eukaryota</taxon>
        <taxon>Metazoa</taxon>
        <taxon>Chordata</taxon>
        <taxon>Craniata</taxon>
        <taxon>Vertebrata</taxon>
        <taxon>Cyclostomata</taxon>
        <taxon>Hyperoartia</taxon>
        <taxon>Petromyzontiformes</taxon>
        <taxon>Petromyzontidae</taxon>
        <taxon>Petromyzon</taxon>
    </lineage>
</organism>
<evidence type="ECO:0000259" key="8">
    <source>
        <dbReference type="PROSITE" id="PS50217"/>
    </source>
</evidence>
<reference evidence="10" key="2">
    <citation type="submission" date="2025-09" db="UniProtKB">
        <authorList>
            <consortium name="Ensembl"/>
        </authorList>
    </citation>
    <scope>IDENTIFICATION</scope>
</reference>
<dbReference type="PANTHER" id="PTHR45879">
    <property type="entry name" value="CYCLIC AMP RESPONSE ELEMENT-BINDING PROTEIN B"/>
    <property type="match status" value="1"/>
</dbReference>
<feature type="domain" description="KID" evidence="9">
    <location>
        <begin position="74"/>
        <end position="133"/>
    </location>
</feature>
<dbReference type="SMART" id="SM00338">
    <property type="entry name" value="BRLZ"/>
    <property type="match status" value="1"/>
</dbReference>
<keyword evidence="6" id="KW-0175">Coiled coil</keyword>
<evidence type="ECO:0000256" key="4">
    <source>
        <dbReference type="ARBA" id="ARBA00023163"/>
    </source>
</evidence>
<dbReference type="Pfam" id="PF00170">
    <property type="entry name" value="bZIP_1"/>
    <property type="match status" value="1"/>
</dbReference>
<keyword evidence="5" id="KW-0539">Nucleus</keyword>
<evidence type="ECO:0000256" key="2">
    <source>
        <dbReference type="ARBA" id="ARBA00023015"/>
    </source>
</evidence>
<dbReference type="PROSITE" id="PS50953">
    <property type="entry name" value="KID"/>
    <property type="match status" value="1"/>
</dbReference>
<dbReference type="PANTHER" id="PTHR45879:SF3">
    <property type="entry name" value="CYCLIC AMP RESPONSE ELEMENT-BINDING PROTEIN B"/>
    <property type="match status" value="1"/>
</dbReference>
<evidence type="ECO:0000256" key="3">
    <source>
        <dbReference type="ARBA" id="ARBA00023125"/>
    </source>
</evidence>
<dbReference type="InterPro" id="IPR004827">
    <property type="entry name" value="bZIP"/>
</dbReference>
<evidence type="ECO:0000256" key="6">
    <source>
        <dbReference type="SAM" id="Coils"/>
    </source>
</evidence>
<dbReference type="GeneTree" id="ENSGT00940000155408"/>
<evidence type="ECO:0000313" key="10">
    <source>
        <dbReference type="Ensembl" id="ENSPMAP00000006872.1"/>
    </source>
</evidence>
<dbReference type="PRINTS" id="PR00041">
    <property type="entry name" value="LEUZIPPRCREB"/>
</dbReference>
<dbReference type="HOGENOM" id="CLU_042675_0_1_1"/>